<evidence type="ECO:0000313" key="5">
    <source>
        <dbReference type="Proteomes" id="UP000248924"/>
    </source>
</evidence>
<sequence>MTSGQQSAGRGRRRYEPDRRQRLIAVTLDVIAEHGVAGTTHRRVAAAADVPLGSVTYHFASLEHLLTSAFTHLAETAAAAFDAQMAAIEPGTDARGKVVEALLADLADNQRSAVLAYELYAAAARNPQLRLITQAWMDSTRRSLQRHFDPDTAETLDALIEGLLLHATLSTRPVDPGKIRASVRRLVPRDVADDR</sequence>
<dbReference type="InterPro" id="IPR009057">
    <property type="entry name" value="Homeodomain-like_sf"/>
</dbReference>
<keyword evidence="5" id="KW-1185">Reference proteome</keyword>
<dbReference type="OrthoDB" id="6929199at2"/>
<dbReference type="Pfam" id="PF17940">
    <property type="entry name" value="TetR_C_31"/>
    <property type="match status" value="1"/>
</dbReference>
<dbReference type="GO" id="GO:0000976">
    <property type="term" value="F:transcription cis-regulatory region binding"/>
    <property type="evidence" value="ECO:0007669"/>
    <property type="project" value="TreeGrafter"/>
</dbReference>
<dbReference type="SUPFAM" id="SSF48498">
    <property type="entry name" value="Tetracyclin repressor-like, C-terminal domain"/>
    <property type="match status" value="1"/>
</dbReference>
<dbReference type="InterPro" id="IPR001647">
    <property type="entry name" value="HTH_TetR"/>
</dbReference>
<dbReference type="Proteomes" id="UP000248924">
    <property type="component" value="Unassembled WGS sequence"/>
</dbReference>
<evidence type="ECO:0000313" key="4">
    <source>
        <dbReference type="EMBL" id="PZG23901.1"/>
    </source>
</evidence>
<evidence type="ECO:0000256" key="2">
    <source>
        <dbReference type="PROSITE-ProRule" id="PRU00335"/>
    </source>
</evidence>
<dbReference type="RefSeq" id="WP_111212100.1">
    <property type="nucleotide sequence ID" value="NZ_POTY01000006.1"/>
</dbReference>
<proteinExistence type="predicted"/>
<feature type="DNA-binding region" description="H-T-H motif" evidence="2">
    <location>
        <begin position="40"/>
        <end position="59"/>
    </location>
</feature>
<dbReference type="PANTHER" id="PTHR30055:SF226">
    <property type="entry name" value="HTH-TYPE TRANSCRIPTIONAL REGULATOR PKSA"/>
    <property type="match status" value="1"/>
</dbReference>
<dbReference type="Pfam" id="PF00440">
    <property type="entry name" value="TetR_N"/>
    <property type="match status" value="1"/>
</dbReference>
<reference evidence="4 5" key="1">
    <citation type="submission" date="2018-01" db="EMBL/GenBank/DDBJ databases">
        <title>Draft genome sequence of Jishengella sp. NA12.</title>
        <authorList>
            <person name="Sahin N."/>
            <person name="Ay H."/>
            <person name="Saygin H."/>
        </authorList>
    </citation>
    <scope>NUCLEOTIDE SEQUENCE [LARGE SCALE GENOMIC DNA]</scope>
    <source>
        <strain evidence="4 5">NA12</strain>
    </source>
</reference>
<evidence type="ECO:0000256" key="1">
    <source>
        <dbReference type="ARBA" id="ARBA00023125"/>
    </source>
</evidence>
<organism evidence="4 5">
    <name type="scientific">Micromonospora craterilacus</name>
    <dbReference type="NCBI Taxonomy" id="1655439"/>
    <lineage>
        <taxon>Bacteria</taxon>
        <taxon>Bacillati</taxon>
        <taxon>Actinomycetota</taxon>
        <taxon>Actinomycetes</taxon>
        <taxon>Micromonosporales</taxon>
        <taxon>Micromonosporaceae</taxon>
        <taxon>Micromonospora</taxon>
    </lineage>
</organism>
<comment type="caution">
    <text evidence="4">The sequence shown here is derived from an EMBL/GenBank/DDBJ whole genome shotgun (WGS) entry which is preliminary data.</text>
</comment>
<dbReference type="InterPro" id="IPR041583">
    <property type="entry name" value="TetR_C_31"/>
</dbReference>
<dbReference type="Gene3D" id="1.10.357.10">
    <property type="entry name" value="Tetracycline Repressor, domain 2"/>
    <property type="match status" value="1"/>
</dbReference>
<name>A0A2W2EMF5_9ACTN</name>
<dbReference type="InterPro" id="IPR050109">
    <property type="entry name" value="HTH-type_TetR-like_transc_reg"/>
</dbReference>
<evidence type="ECO:0000259" key="3">
    <source>
        <dbReference type="PROSITE" id="PS50977"/>
    </source>
</evidence>
<dbReference type="PANTHER" id="PTHR30055">
    <property type="entry name" value="HTH-TYPE TRANSCRIPTIONAL REGULATOR RUTR"/>
    <property type="match status" value="1"/>
</dbReference>
<accession>A0A2W2EMF5</accession>
<dbReference type="PROSITE" id="PS50977">
    <property type="entry name" value="HTH_TETR_2"/>
    <property type="match status" value="1"/>
</dbReference>
<protein>
    <submittedName>
        <fullName evidence="4">TetR family transcriptional regulator</fullName>
    </submittedName>
</protein>
<dbReference type="InterPro" id="IPR036271">
    <property type="entry name" value="Tet_transcr_reg_TetR-rel_C_sf"/>
</dbReference>
<dbReference type="EMBL" id="POTY01000006">
    <property type="protein sequence ID" value="PZG23901.1"/>
    <property type="molecule type" value="Genomic_DNA"/>
</dbReference>
<feature type="domain" description="HTH tetR-type" evidence="3">
    <location>
        <begin position="17"/>
        <end position="77"/>
    </location>
</feature>
<dbReference type="AlphaFoldDB" id="A0A2W2EMF5"/>
<gene>
    <name evidence="4" type="ORF">C1I95_02465</name>
</gene>
<dbReference type="SUPFAM" id="SSF46689">
    <property type="entry name" value="Homeodomain-like"/>
    <property type="match status" value="1"/>
</dbReference>
<keyword evidence="1 2" id="KW-0238">DNA-binding</keyword>
<dbReference type="GO" id="GO:0003700">
    <property type="term" value="F:DNA-binding transcription factor activity"/>
    <property type="evidence" value="ECO:0007669"/>
    <property type="project" value="TreeGrafter"/>
</dbReference>